<evidence type="ECO:0000256" key="1">
    <source>
        <dbReference type="SAM" id="Phobius"/>
    </source>
</evidence>
<dbReference type="InterPro" id="IPR019425">
    <property type="entry name" value="7TM_GPCR_serpentine_rcpt_Srt"/>
</dbReference>
<keyword evidence="1" id="KW-0472">Membrane</keyword>
<accession>A0AAD4NGM3</accession>
<dbReference type="EMBL" id="JAKKPZ010000002">
    <property type="protein sequence ID" value="KAI1725996.1"/>
    <property type="molecule type" value="Genomic_DNA"/>
</dbReference>
<dbReference type="Proteomes" id="UP001201812">
    <property type="component" value="Unassembled WGS sequence"/>
</dbReference>
<feature type="transmembrane region" description="Helical" evidence="1">
    <location>
        <begin position="186"/>
        <end position="205"/>
    </location>
</feature>
<feature type="transmembrane region" description="Helical" evidence="1">
    <location>
        <begin position="60"/>
        <end position="79"/>
    </location>
</feature>
<sequence length="341" mass="38842">MDVYFYYPEQYEALYNCNSYNIDEVAPNRRQHVVMGASFVGIFVIFQYNERLFIGVTDVLILWTIALLTGFYAINGAVYCSYPNFNYIVGCLATVLWGTETCASILLAMNRCISLCKPRINNTLFSGNRTWLWLFLILIYSLYYGLFNKPAVYNGIYMAWMFNPHYGYIDDINGVYQNIHEACHDAFVFTGICTLYAVFSILLIISKSKIPSPTICQTIIVQSINYPQTSLTGKRSSQKAIFLQAFLISAANAITAAMFFSLALFNISDDVLYLVTYFWCAAHGMPSVVYLMLNKSIRQDCTKMLRGTFHFKNSTDVALEPTARHTKPTISVSLRSKKIVW</sequence>
<gene>
    <name evidence="2" type="ORF">DdX_02688</name>
</gene>
<keyword evidence="3" id="KW-1185">Reference proteome</keyword>
<protein>
    <submittedName>
        <fullName evidence="2">Serpentine type 7TM GPCR chemoreceptor srt domain-containing protein</fullName>
    </submittedName>
</protein>
<dbReference type="Gene3D" id="1.20.1070.10">
    <property type="entry name" value="Rhodopsin 7-helix transmembrane proteins"/>
    <property type="match status" value="1"/>
</dbReference>
<dbReference type="SUPFAM" id="SSF81321">
    <property type="entry name" value="Family A G protein-coupled receptor-like"/>
    <property type="match status" value="1"/>
</dbReference>
<evidence type="ECO:0000313" key="3">
    <source>
        <dbReference type="Proteomes" id="UP001201812"/>
    </source>
</evidence>
<dbReference type="Pfam" id="PF10321">
    <property type="entry name" value="7TM_GPCR_Srt"/>
    <property type="match status" value="2"/>
</dbReference>
<name>A0AAD4NGM3_9BILA</name>
<keyword evidence="1" id="KW-1133">Transmembrane helix</keyword>
<organism evidence="2 3">
    <name type="scientific">Ditylenchus destructor</name>
    <dbReference type="NCBI Taxonomy" id="166010"/>
    <lineage>
        <taxon>Eukaryota</taxon>
        <taxon>Metazoa</taxon>
        <taxon>Ecdysozoa</taxon>
        <taxon>Nematoda</taxon>
        <taxon>Chromadorea</taxon>
        <taxon>Rhabditida</taxon>
        <taxon>Tylenchina</taxon>
        <taxon>Tylenchomorpha</taxon>
        <taxon>Sphaerularioidea</taxon>
        <taxon>Anguinidae</taxon>
        <taxon>Anguininae</taxon>
        <taxon>Ditylenchus</taxon>
    </lineage>
</organism>
<reference evidence="2" key="1">
    <citation type="submission" date="2022-01" db="EMBL/GenBank/DDBJ databases">
        <title>Genome Sequence Resource for Two Populations of Ditylenchus destructor, the Migratory Endoparasitic Phytonematode.</title>
        <authorList>
            <person name="Zhang H."/>
            <person name="Lin R."/>
            <person name="Xie B."/>
        </authorList>
    </citation>
    <scope>NUCLEOTIDE SEQUENCE</scope>
    <source>
        <strain evidence="2">BazhouSP</strain>
    </source>
</reference>
<dbReference type="PANTHER" id="PTHR23021:SF11">
    <property type="entry name" value="SERPENTINE RECEPTOR, CLASS T"/>
    <property type="match status" value="1"/>
</dbReference>
<evidence type="ECO:0000313" key="2">
    <source>
        <dbReference type="EMBL" id="KAI1725996.1"/>
    </source>
</evidence>
<dbReference type="PANTHER" id="PTHR23021">
    <property type="entry name" value="SERPENTINE RECEPTOR, CLASS T"/>
    <property type="match status" value="1"/>
</dbReference>
<feature type="transmembrane region" description="Helical" evidence="1">
    <location>
        <begin position="241"/>
        <end position="265"/>
    </location>
</feature>
<feature type="transmembrane region" description="Helical" evidence="1">
    <location>
        <begin position="130"/>
        <end position="147"/>
    </location>
</feature>
<comment type="caution">
    <text evidence="2">The sequence shown here is derived from an EMBL/GenBank/DDBJ whole genome shotgun (WGS) entry which is preliminary data.</text>
</comment>
<proteinExistence type="predicted"/>
<keyword evidence="1" id="KW-0812">Transmembrane</keyword>
<feature type="transmembrane region" description="Helical" evidence="1">
    <location>
        <begin position="271"/>
        <end position="293"/>
    </location>
</feature>
<feature type="transmembrane region" description="Helical" evidence="1">
    <location>
        <begin position="85"/>
        <end position="109"/>
    </location>
</feature>
<dbReference type="AlphaFoldDB" id="A0AAD4NGM3"/>